<dbReference type="GeneID" id="85313123"/>
<proteinExistence type="predicted"/>
<dbReference type="EMBL" id="MU839008">
    <property type="protein sequence ID" value="KAK1767585.1"/>
    <property type="molecule type" value="Genomic_DNA"/>
</dbReference>
<keyword evidence="2" id="KW-1185">Reference proteome</keyword>
<evidence type="ECO:0000313" key="1">
    <source>
        <dbReference type="EMBL" id="KAK1767585.1"/>
    </source>
</evidence>
<dbReference type="Proteomes" id="UP001244011">
    <property type="component" value="Unassembled WGS sequence"/>
</dbReference>
<dbReference type="RefSeq" id="XP_060283798.1">
    <property type="nucleotide sequence ID" value="XM_060429936.1"/>
</dbReference>
<evidence type="ECO:0000313" key="2">
    <source>
        <dbReference type="Proteomes" id="UP001244011"/>
    </source>
</evidence>
<organism evidence="1 2">
    <name type="scientific">Phialemonium atrogriseum</name>
    <dbReference type="NCBI Taxonomy" id="1093897"/>
    <lineage>
        <taxon>Eukaryota</taxon>
        <taxon>Fungi</taxon>
        <taxon>Dikarya</taxon>
        <taxon>Ascomycota</taxon>
        <taxon>Pezizomycotina</taxon>
        <taxon>Sordariomycetes</taxon>
        <taxon>Sordariomycetidae</taxon>
        <taxon>Cephalothecales</taxon>
        <taxon>Cephalothecaceae</taxon>
        <taxon>Phialemonium</taxon>
    </lineage>
</organism>
<gene>
    <name evidence="1" type="ORF">QBC33DRAFT_559070</name>
</gene>
<reference evidence="1" key="1">
    <citation type="submission" date="2023-06" db="EMBL/GenBank/DDBJ databases">
        <title>Genome-scale phylogeny and comparative genomics of the fungal order Sordariales.</title>
        <authorList>
            <consortium name="Lawrence Berkeley National Laboratory"/>
            <person name="Hensen N."/>
            <person name="Bonometti L."/>
            <person name="Westerberg I."/>
            <person name="Brannstrom I.O."/>
            <person name="Guillou S."/>
            <person name="Cros-Aarteil S."/>
            <person name="Calhoun S."/>
            <person name="Haridas S."/>
            <person name="Kuo A."/>
            <person name="Mondo S."/>
            <person name="Pangilinan J."/>
            <person name="Riley R."/>
            <person name="Labutti K."/>
            <person name="Andreopoulos B."/>
            <person name="Lipzen A."/>
            <person name="Chen C."/>
            <person name="Yanf M."/>
            <person name="Daum C."/>
            <person name="Ng V."/>
            <person name="Clum A."/>
            <person name="Steindorff A."/>
            <person name="Ohm R."/>
            <person name="Martin F."/>
            <person name="Silar P."/>
            <person name="Natvig D."/>
            <person name="Lalanne C."/>
            <person name="Gautier V."/>
            <person name="Ament-Velasquez S.L."/>
            <person name="Kruys A."/>
            <person name="Hutchinson M.I."/>
            <person name="Powell A.J."/>
            <person name="Barry K."/>
            <person name="Miller A.N."/>
            <person name="Grigoriev I.V."/>
            <person name="Debuchy R."/>
            <person name="Gladieux P."/>
            <person name="Thoren M.H."/>
            <person name="Johannesson H."/>
        </authorList>
    </citation>
    <scope>NUCLEOTIDE SEQUENCE</scope>
    <source>
        <strain evidence="1">8032-3</strain>
    </source>
</reference>
<sequence>MRNDEILRFDEEVVRYKYFHSVLHYLFQEHKMTIREVAKRLSVTPDPGLCETPDATRKEEELKAAEILQRAALEMPTAEIRKALQIERLDKRRLAEEDGYCRYLASFGISLVDRILRLIENERRDFTLTEFSRFSLTQTPQSSFPPYNAVSGRCSRVAFAAWMDLAPAAVKKAKTKVFENQAVIDESARRRAASKFKLTTANWEIRWQGFDGWVLTWF</sequence>
<protein>
    <submittedName>
        <fullName evidence="1">Uncharacterized protein</fullName>
    </submittedName>
</protein>
<comment type="caution">
    <text evidence="1">The sequence shown here is derived from an EMBL/GenBank/DDBJ whole genome shotgun (WGS) entry which is preliminary data.</text>
</comment>
<dbReference type="AlphaFoldDB" id="A0AAJ0BZW7"/>
<accession>A0AAJ0BZW7</accession>
<name>A0AAJ0BZW7_9PEZI</name>